<evidence type="ECO:0000256" key="12">
    <source>
        <dbReference type="SAM" id="MobiDB-lite"/>
    </source>
</evidence>
<dbReference type="GO" id="GO:0003677">
    <property type="term" value="F:DNA binding"/>
    <property type="evidence" value="ECO:0007669"/>
    <property type="project" value="UniProtKB-KW"/>
</dbReference>
<dbReference type="PROSITE" id="PS51198">
    <property type="entry name" value="UVRD_HELICASE_ATP_BIND"/>
    <property type="match status" value="1"/>
</dbReference>
<keyword evidence="16" id="KW-1185">Reference proteome</keyword>
<dbReference type="AlphaFoldDB" id="A0A229NYS1"/>
<dbReference type="EMBL" id="NMUQ01000002">
    <property type="protein sequence ID" value="OXM14895.1"/>
    <property type="molecule type" value="Genomic_DNA"/>
</dbReference>
<evidence type="ECO:0000256" key="9">
    <source>
        <dbReference type="ARBA" id="ARBA00034808"/>
    </source>
</evidence>
<dbReference type="CDD" id="cd17932">
    <property type="entry name" value="DEXQc_UvrD"/>
    <property type="match status" value="1"/>
</dbReference>
<evidence type="ECO:0000256" key="8">
    <source>
        <dbReference type="ARBA" id="ARBA00034617"/>
    </source>
</evidence>
<dbReference type="Pfam" id="PF13361">
    <property type="entry name" value="UvrD_C"/>
    <property type="match status" value="2"/>
</dbReference>
<evidence type="ECO:0000256" key="2">
    <source>
        <dbReference type="ARBA" id="ARBA00022741"/>
    </source>
</evidence>
<dbReference type="SUPFAM" id="SSF52540">
    <property type="entry name" value="P-loop containing nucleoside triphosphate hydrolases"/>
    <property type="match status" value="1"/>
</dbReference>
<comment type="catalytic activity">
    <reaction evidence="8">
        <text>Couples ATP hydrolysis with the unwinding of duplex DNA by translocating in the 3'-5' direction.</text>
        <dbReference type="EC" id="5.6.2.4"/>
    </reaction>
</comment>
<feature type="region of interest" description="Disordered" evidence="12">
    <location>
        <begin position="748"/>
        <end position="848"/>
    </location>
</feature>
<reference evidence="15 16" key="1">
    <citation type="submission" date="2017-07" db="EMBL/GenBank/DDBJ databases">
        <title>Paenibacillus herberti R33 genome sequencing and assembly.</title>
        <authorList>
            <person name="Su W."/>
        </authorList>
    </citation>
    <scope>NUCLEOTIDE SEQUENCE [LARGE SCALE GENOMIC DNA]</scope>
    <source>
        <strain evidence="15 16">R33</strain>
    </source>
</reference>
<keyword evidence="6" id="KW-0238">DNA-binding</keyword>
<dbReference type="InterPro" id="IPR000212">
    <property type="entry name" value="DNA_helicase_UvrD/REP"/>
</dbReference>
<comment type="similarity">
    <text evidence="1">Belongs to the helicase family. UvrD subfamily.</text>
</comment>
<dbReference type="RefSeq" id="WP_089525712.1">
    <property type="nucleotide sequence ID" value="NZ_NMUQ01000002.1"/>
</dbReference>
<gene>
    <name evidence="15" type="ORF">CGZ75_18705</name>
</gene>
<evidence type="ECO:0000256" key="3">
    <source>
        <dbReference type="ARBA" id="ARBA00022801"/>
    </source>
</evidence>
<evidence type="ECO:0000256" key="7">
    <source>
        <dbReference type="ARBA" id="ARBA00023235"/>
    </source>
</evidence>
<organism evidence="15 16">
    <name type="scientific">Paenibacillus herberti</name>
    <dbReference type="NCBI Taxonomy" id="1619309"/>
    <lineage>
        <taxon>Bacteria</taxon>
        <taxon>Bacillati</taxon>
        <taxon>Bacillota</taxon>
        <taxon>Bacilli</taxon>
        <taxon>Bacillales</taxon>
        <taxon>Paenibacillaceae</taxon>
        <taxon>Paenibacillus</taxon>
    </lineage>
</organism>
<keyword evidence="4 11" id="KW-0347">Helicase</keyword>
<dbReference type="Proteomes" id="UP000215145">
    <property type="component" value="Unassembled WGS sequence"/>
</dbReference>
<dbReference type="GO" id="GO:0005829">
    <property type="term" value="C:cytosol"/>
    <property type="evidence" value="ECO:0007669"/>
    <property type="project" value="TreeGrafter"/>
</dbReference>
<dbReference type="OrthoDB" id="9810135at2"/>
<name>A0A229NYS1_9BACL</name>
<dbReference type="GO" id="GO:0000725">
    <property type="term" value="P:recombinational repair"/>
    <property type="evidence" value="ECO:0007669"/>
    <property type="project" value="TreeGrafter"/>
</dbReference>
<evidence type="ECO:0000256" key="5">
    <source>
        <dbReference type="ARBA" id="ARBA00022840"/>
    </source>
</evidence>
<dbReference type="InterPro" id="IPR014017">
    <property type="entry name" value="DNA_helicase_UvrD-like_C"/>
</dbReference>
<dbReference type="CDD" id="cd18807">
    <property type="entry name" value="SF1_C_UvrD"/>
    <property type="match status" value="1"/>
</dbReference>
<evidence type="ECO:0000259" key="14">
    <source>
        <dbReference type="PROSITE" id="PS51217"/>
    </source>
</evidence>
<protein>
    <recommendedName>
        <fullName evidence="9">DNA 3'-5' helicase</fullName>
        <ecNumber evidence="9">5.6.2.4</ecNumber>
    </recommendedName>
</protein>
<dbReference type="GO" id="GO:0043138">
    <property type="term" value="F:3'-5' DNA helicase activity"/>
    <property type="evidence" value="ECO:0007669"/>
    <property type="project" value="UniProtKB-EC"/>
</dbReference>
<dbReference type="PROSITE" id="PS51217">
    <property type="entry name" value="UVRD_HELICASE_CTER"/>
    <property type="match status" value="1"/>
</dbReference>
<feature type="compositionally biased region" description="Pro residues" evidence="12">
    <location>
        <begin position="780"/>
        <end position="792"/>
    </location>
</feature>
<evidence type="ECO:0000256" key="6">
    <source>
        <dbReference type="ARBA" id="ARBA00023125"/>
    </source>
</evidence>
<accession>A0A229NYS1</accession>
<comment type="caution">
    <text evidence="15">The sequence shown here is derived from an EMBL/GenBank/DDBJ whole genome shotgun (WGS) entry which is preliminary data.</text>
</comment>
<evidence type="ECO:0000256" key="4">
    <source>
        <dbReference type="ARBA" id="ARBA00022806"/>
    </source>
</evidence>
<dbReference type="Gene3D" id="1.10.486.10">
    <property type="entry name" value="PCRA, domain 4"/>
    <property type="match status" value="2"/>
</dbReference>
<evidence type="ECO:0000259" key="13">
    <source>
        <dbReference type="PROSITE" id="PS51198"/>
    </source>
</evidence>
<evidence type="ECO:0000313" key="15">
    <source>
        <dbReference type="EMBL" id="OXM14895.1"/>
    </source>
</evidence>
<evidence type="ECO:0000256" key="10">
    <source>
        <dbReference type="ARBA" id="ARBA00048988"/>
    </source>
</evidence>
<dbReference type="Gene3D" id="1.10.10.160">
    <property type="match status" value="1"/>
</dbReference>
<feature type="compositionally biased region" description="Low complexity" evidence="12">
    <location>
        <begin position="748"/>
        <end position="779"/>
    </location>
</feature>
<dbReference type="PANTHER" id="PTHR11070">
    <property type="entry name" value="UVRD / RECB / PCRA DNA HELICASE FAMILY MEMBER"/>
    <property type="match status" value="1"/>
</dbReference>
<dbReference type="InterPro" id="IPR013986">
    <property type="entry name" value="DExx_box_DNA_helicase_dom_sf"/>
</dbReference>
<dbReference type="InterPro" id="IPR027417">
    <property type="entry name" value="P-loop_NTPase"/>
</dbReference>
<feature type="compositionally biased region" description="Low complexity" evidence="12">
    <location>
        <begin position="793"/>
        <end position="824"/>
    </location>
</feature>
<proteinExistence type="inferred from homology"/>
<keyword evidence="5 11" id="KW-0067">ATP-binding</keyword>
<keyword evidence="3 11" id="KW-0378">Hydrolase</keyword>
<evidence type="ECO:0000313" key="16">
    <source>
        <dbReference type="Proteomes" id="UP000215145"/>
    </source>
</evidence>
<keyword evidence="7" id="KW-0413">Isomerase</keyword>
<sequence length="848" mass="91441">MSTTINANLPLPFKKPFGAVGRNLPFANLASGEGSSRLVPDADRDSGFFRALEGSGLFLNGPQIEAVRHGDGPLLTLAGAGSGKTSVLTARTGYLIGVRGIDPRSVLLVTFSVKAAGEMKERIASLPGLPRGATKQVTARTFHSFFLQLLRSQGYRQEILGNGPVAMIVLKGMLRELALSDRLEPETALAALSEAKLSMRPLKELPEQSQADRELKRLLLRFEEWKEREGRMDFDDILLWSYRLLQERPGLLQSLQGRFRYLMIDEFQDTSLLQYELIRLMAGKQANLMAVGDDDQTIYGFNGARSEYILGFREAFPGAKMVTLDTNYRSTASIVGLGNEIIRHNKARYPKTLKAVSKSRQVPLYIRPFSTDQEAATVTAHIRERVEEGARSWGDYAILYRTSSNSRAMFEQLVLSEIPFHLQDNGDLFYDQSAVKPLVDYMRLSVKRRDFAAMEGVLPSMYVNRAKGMAHIRAKDDPRPKKGPLIHLLTMEGLKDFQREAIQARITFIKGLKELKPAEAIRRMRKDFYDAWLDAEESGSKSSSGRQGSGTGGFGARSGAAGAAAGWRSGAGASYGAAGRGFAGSSYSEGSDTVFKETLREALDELESSASRFADIPSFLAFVVKMAQRHAEMRALPPDAARDAVKLMTIHKSKGLEFPAVALIGASEGILPHSLALEADKLADYSVGAGAAVDPAARREAALEEERRLAYVAVTRAREELLISSPSLWRGRKIDVSRFLLDAFRPASPEAGGAPSSASAAAPPAARISGAASSAAKPAPGKPPGATPPGGAPQPRAAGTATSPAGTAASPAARTSGAAASSAGLISRPTIQPRRGGQSPSRPSHKSR</sequence>
<dbReference type="GO" id="GO:0016887">
    <property type="term" value="F:ATP hydrolysis activity"/>
    <property type="evidence" value="ECO:0007669"/>
    <property type="project" value="RHEA"/>
</dbReference>
<feature type="domain" description="UvrD-like helicase C-terminal" evidence="14">
    <location>
        <begin position="332"/>
        <end position="655"/>
    </location>
</feature>
<feature type="binding site" evidence="11">
    <location>
        <begin position="78"/>
        <end position="85"/>
    </location>
    <ligand>
        <name>ATP</name>
        <dbReference type="ChEBI" id="CHEBI:30616"/>
    </ligand>
</feature>
<dbReference type="GO" id="GO:0033202">
    <property type="term" value="C:DNA helicase complex"/>
    <property type="evidence" value="ECO:0007669"/>
    <property type="project" value="TreeGrafter"/>
</dbReference>
<dbReference type="InterPro" id="IPR014016">
    <property type="entry name" value="UvrD-like_ATP-bd"/>
</dbReference>
<evidence type="ECO:0000256" key="1">
    <source>
        <dbReference type="ARBA" id="ARBA00009922"/>
    </source>
</evidence>
<dbReference type="EC" id="5.6.2.4" evidence="9"/>
<dbReference type="PANTHER" id="PTHR11070:SF2">
    <property type="entry name" value="ATP-DEPENDENT DNA HELICASE SRS2"/>
    <property type="match status" value="1"/>
</dbReference>
<evidence type="ECO:0000256" key="11">
    <source>
        <dbReference type="PROSITE-ProRule" id="PRU00560"/>
    </source>
</evidence>
<comment type="catalytic activity">
    <reaction evidence="10">
        <text>ATP + H2O = ADP + phosphate + H(+)</text>
        <dbReference type="Rhea" id="RHEA:13065"/>
        <dbReference type="ChEBI" id="CHEBI:15377"/>
        <dbReference type="ChEBI" id="CHEBI:15378"/>
        <dbReference type="ChEBI" id="CHEBI:30616"/>
        <dbReference type="ChEBI" id="CHEBI:43474"/>
        <dbReference type="ChEBI" id="CHEBI:456216"/>
        <dbReference type="EC" id="5.6.2.4"/>
    </reaction>
</comment>
<dbReference type="Pfam" id="PF00580">
    <property type="entry name" value="UvrD-helicase"/>
    <property type="match status" value="1"/>
</dbReference>
<keyword evidence="2 11" id="KW-0547">Nucleotide-binding</keyword>
<dbReference type="Gene3D" id="3.40.50.300">
    <property type="entry name" value="P-loop containing nucleotide triphosphate hydrolases"/>
    <property type="match status" value="3"/>
</dbReference>
<feature type="domain" description="UvrD-like helicase ATP-binding" evidence="13">
    <location>
        <begin position="57"/>
        <end position="331"/>
    </location>
</feature>
<dbReference type="GO" id="GO:0005524">
    <property type="term" value="F:ATP binding"/>
    <property type="evidence" value="ECO:0007669"/>
    <property type="project" value="UniProtKB-UniRule"/>
</dbReference>